<dbReference type="EMBL" id="JYIV01000024">
    <property type="protein sequence ID" value="KJL22958.1"/>
    <property type="molecule type" value="Genomic_DNA"/>
</dbReference>
<sequence length="106" mass="11361">MMPHIASAWGQDPSAAFHDELYLAFTVKEGHGGKTWVVEGPCPYCAGDVKFEIEREGVPSDTSDLVAQSESSDVLMIECTCSAVHSGRPAGVRGCGQMWTLELEAS</sequence>
<dbReference type="PATRIC" id="fig|82380.10.peg.1713"/>
<organism evidence="1 2">
    <name type="scientific">Microbacterium oxydans</name>
    <dbReference type="NCBI Taxonomy" id="82380"/>
    <lineage>
        <taxon>Bacteria</taxon>
        <taxon>Bacillati</taxon>
        <taxon>Actinomycetota</taxon>
        <taxon>Actinomycetes</taxon>
        <taxon>Micrococcales</taxon>
        <taxon>Microbacteriaceae</taxon>
        <taxon>Microbacterium</taxon>
    </lineage>
</organism>
<evidence type="ECO:0000313" key="1">
    <source>
        <dbReference type="EMBL" id="KJL22958.1"/>
    </source>
</evidence>
<dbReference type="RefSeq" id="WP_045263603.1">
    <property type="nucleotide sequence ID" value="NZ_JYIV01000024.1"/>
</dbReference>
<dbReference type="AlphaFoldDB" id="A0A0F0KQ04"/>
<comment type="caution">
    <text evidence="1">The sequence shown here is derived from an EMBL/GenBank/DDBJ whole genome shotgun (WGS) entry which is preliminary data.</text>
</comment>
<protein>
    <submittedName>
        <fullName evidence="1">Uncharacterized protein</fullName>
    </submittedName>
</protein>
<evidence type="ECO:0000313" key="2">
    <source>
        <dbReference type="Proteomes" id="UP000033725"/>
    </source>
</evidence>
<proteinExistence type="predicted"/>
<gene>
    <name evidence="1" type="ORF">RN51_01704</name>
</gene>
<name>A0A0F0KQ04_9MICO</name>
<accession>A0A0F0KQ04</accession>
<dbReference type="Proteomes" id="UP000033725">
    <property type="component" value="Unassembled WGS sequence"/>
</dbReference>
<dbReference type="OrthoDB" id="5194016at2"/>
<reference evidence="1 2" key="1">
    <citation type="submission" date="2015-02" db="EMBL/GenBank/DDBJ databases">
        <title>Draft genome sequences of ten Microbacterium spp. with emphasis on heavy metal contaminated environments.</title>
        <authorList>
            <person name="Corretto E."/>
        </authorList>
    </citation>
    <scope>NUCLEOTIDE SEQUENCE [LARGE SCALE GENOMIC DNA]</scope>
    <source>
        <strain evidence="1 2">BEL163</strain>
    </source>
</reference>